<evidence type="ECO:0000256" key="4">
    <source>
        <dbReference type="ARBA" id="ARBA00022643"/>
    </source>
</evidence>
<sequence>MELSTRYLGLSLKNPLIVGASPLTADVSHLVSCETHGAAAVVLRSLFQEEIAEGVEHLKSLSEGFHTEAADYLTHFGTQQALEAYLSLVREAKDRLSIPVIASLNCSSREWWAEAASRIEEAGADALELNVAPFPSNDAESSQEVEERIYDIVRTARSAVSVPIAVKVGPYFTSLGHLLARIEALGAGGVVLFNRFYQVDIAPSTRRLVSGHRLSDPHEFSHTLRWTALEAPRRNLDIVASCGIHSGLDIAKAVLAGASAVQVVSAVLRHGFGHIEKMVHELEAWLSEQGFSSLREAKGALIRTPGEDEERLSRLQYLIALRGFGR</sequence>
<proteinExistence type="predicted"/>
<comment type="cofactor">
    <cofactor evidence="1">
        <name>FMN</name>
        <dbReference type="ChEBI" id="CHEBI:58210"/>
    </cofactor>
</comment>
<reference evidence="8 9" key="2">
    <citation type="journal article" date="2010" name="J. Bacteriol.">
        <title>Genome sequence of the polysaccharide-degrading, thermophilic anaerobe Spirochaeta thermophila DSM 6192.</title>
        <authorList>
            <person name="Angelov A."/>
            <person name="Liebl S."/>
            <person name="Ballschmiter M."/>
            <person name="Bomeke M."/>
            <person name="Lehmann R."/>
            <person name="Liesegang H."/>
            <person name="Daniel R."/>
            <person name="Liebl W."/>
        </authorList>
    </citation>
    <scope>NUCLEOTIDE SEQUENCE [LARGE SCALE GENOMIC DNA]</scope>
    <source>
        <strain evidence="9">ATCC 49972 / DSM 6192 / RI 19.B1</strain>
    </source>
</reference>
<dbReference type="GO" id="GO:0005737">
    <property type="term" value="C:cytoplasm"/>
    <property type="evidence" value="ECO:0007669"/>
    <property type="project" value="InterPro"/>
</dbReference>
<dbReference type="KEGG" id="sta:STHERM_c17710"/>
<dbReference type="SUPFAM" id="SSF51395">
    <property type="entry name" value="FMN-linked oxidoreductases"/>
    <property type="match status" value="1"/>
</dbReference>
<dbReference type="InterPro" id="IPR012135">
    <property type="entry name" value="Dihydroorotate_DH_1_2"/>
</dbReference>
<dbReference type="GO" id="GO:0044205">
    <property type="term" value="P:'de novo' UMP biosynthetic process"/>
    <property type="evidence" value="ECO:0007669"/>
    <property type="project" value="UniProtKB-UniPathway"/>
</dbReference>
<dbReference type="UniPathway" id="UPA00070"/>
<evidence type="ECO:0000256" key="5">
    <source>
        <dbReference type="ARBA" id="ARBA00022975"/>
    </source>
</evidence>
<dbReference type="AlphaFoldDB" id="E0RP44"/>
<dbReference type="PANTHER" id="PTHR48109:SF3">
    <property type="entry name" value="SLL0744 PROTEIN"/>
    <property type="match status" value="1"/>
</dbReference>
<keyword evidence="6" id="KW-0560">Oxidoreductase</keyword>
<dbReference type="RefSeq" id="WP_013314545.1">
    <property type="nucleotide sequence ID" value="NC_014484.1"/>
</dbReference>
<dbReference type="Pfam" id="PF01180">
    <property type="entry name" value="DHO_dh"/>
    <property type="match status" value="1"/>
</dbReference>
<evidence type="ECO:0000256" key="6">
    <source>
        <dbReference type="ARBA" id="ARBA00023002"/>
    </source>
</evidence>
<dbReference type="Proteomes" id="UP000001296">
    <property type="component" value="Chromosome"/>
</dbReference>
<comment type="pathway">
    <text evidence="2">Pyrimidine metabolism; UMP biosynthesis via de novo pathway.</text>
</comment>
<evidence type="ECO:0000313" key="9">
    <source>
        <dbReference type="Proteomes" id="UP000001296"/>
    </source>
</evidence>
<dbReference type="NCBIfam" id="NF005741">
    <property type="entry name" value="PRK07565.1"/>
    <property type="match status" value="1"/>
</dbReference>
<evidence type="ECO:0000313" key="8">
    <source>
        <dbReference type="EMBL" id="ADN02706.1"/>
    </source>
</evidence>
<dbReference type="GO" id="GO:0004152">
    <property type="term" value="F:dihydroorotate dehydrogenase activity"/>
    <property type="evidence" value="ECO:0007669"/>
    <property type="project" value="InterPro"/>
</dbReference>
<keyword evidence="4" id="KW-0288">FMN</keyword>
<dbReference type="GO" id="GO:0006207">
    <property type="term" value="P:'de novo' pyrimidine nucleobase biosynthetic process"/>
    <property type="evidence" value="ECO:0007669"/>
    <property type="project" value="TreeGrafter"/>
</dbReference>
<keyword evidence="5" id="KW-0665">Pyrimidine biosynthesis</keyword>
<protein>
    <submittedName>
        <fullName evidence="8">Putative oxidoreductase</fullName>
    </submittedName>
</protein>
<evidence type="ECO:0000256" key="3">
    <source>
        <dbReference type="ARBA" id="ARBA00022630"/>
    </source>
</evidence>
<dbReference type="HOGENOM" id="CLU_042042_4_0_12"/>
<dbReference type="eggNOG" id="COG0167">
    <property type="taxonomic scope" value="Bacteria"/>
</dbReference>
<name>E0RP44_WINT6</name>
<dbReference type="InterPro" id="IPR013785">
    <property type="entry name" value="Aldolase_TIM"/>
</dbReference>
<gene>
    <name evidence="8" type="ordered locus">STHERM_c17710</name>
</gene>
<evidence type="ECO:0000256" key="1">
    <source>
        <dbReference type="ARBA" id="ARBA00001917"/>
    </source>
</evidence>
<dbReference type="PIRSF" id="PIRSF000164">
    <property type="entry name" value="DHO_oxidase"/>
    <property type="match status" value="1"/>
</dbReference>
<accession>E0RP44</accession>
<dbReference type="EMBL" id="CP001698">
    <property type="protein sequence ID" value="ADN02706.1"/>
    <property type="molecule type" value="Genomic_DNA"/>
</dbReference>
<reference key="1">
    <citation type="submission" date="2009-08" db="EMBL/GenBank/DDBJ databases">
        <title>The genome sequence of Spirochaeta thermophila DSM6192.</title>
        <authorList>
            <person name="Angelov A."/>
            <person name="Mientus M."/>
            <person name="Wittenberg S."/>
            <person name="Lehmann R."/>
            <person name="Liesegang H."/>
            <person name="Daniel R."/>
            <person name="Liebl W."/>
        </authorList>
    </citation>
    <scope>NUCLEOTIDE SEQUENCE</scope>
    <source>
        <strain>DSM 6192</strain>
    </source>
</reference>
<evidence type="ECO:0000256" key="2">
    <source>
        <dbReference type="ARBA" id="ARBA00004725"/>
    </source>
</evidence>
<dbReference type="InterPro" id="IPR050074">
    <property type="entry name" value="DHO_dehydrogenase"/>
</dbReference>
<dbReference type="PaxDb" id="665571-STHERM_c17710"/>
<dbReference type="InterPro" id="IPR005720">
    <property type="entry name" value="Dihydroorotate_DH_cat"/>
</dbReference>
<dbReference type="PANTHER" id="PTHR48109">
    <property type="entry name" value="DIHYDROOROTATE DEHYDROGENASE (QUINONE), MITOCHONDRIAL-RELATED"/>
    <property type="match status" value="1"/>
</dbReference>
<keyword evidence="3" id="KW-0285">Flavoprotein</keyword>
<organism evidence="8 9">
    <name type="scientific">Winmispira thermophila (strain ATCC 49972 / DSM 6192 / RI 19.B1)</name>
    <name type="common">Spirochaeta thermophila</name>
    <dbReference type="NCBI Taxonomy" id="665571"/>
    <lineage>
        <taxon>Bacteria</taxon>
        <taxon>Pseudomonadati</taxon>
        <taxon>Spirochaetota</taxon>
        <taxon>Spirochaetia</taxon>
        <taxon>Winmispirales</taxon>
        <taxon>Winmispiraceae</taxon>
        <taxon>Winmispira</taxon>
    </lineage>
</organism>
<evidence type="ECO:0000259" key="7">
    <source>
        <dbReference type="Pfam" id="PF01180"/>
    </source>
</evidence>
<feature type="domain" description="Dihydroorotate dehydrogenase catalytic" evidence="7">
    <location>
        <begin position="72"/>
        <end position="285"/>
    </location>
</feature>
<dbReference type="Gene3D" id="3.20.20.70">
    <property type="entry name" value="Aldolase class I"/>
    <property type="match status" value="1"/>
</dbReference>